<evidence type="ECO:0000256" key="4">
    <source>
        <dbReference type="ARBA" id="ARBA00023015"/>
    </source>
</evidence>
<reference evidence="10" key="1">
    <citation type="submission" date="2022-02" db="EMBL/GenBank/DDBJ databases">
        <authorList>
            <person name="Henning P.M."/>
            <person name="McCubbin A.G."/>
            <person name="Shore J.S."/>
        </authorList>
    </citation>
    <scope>NUCLEOTIDE SEQUENCE</scope>
    <source>
        <strain evidence="10">F60SS</strain>
        <tissue evidence="10">Leaves</tissue>
    </source>
</reference>
<dbReference type="Proteomes" id="UP001141552">
    <property type="component" value="Unassembled WGS sequence"/>
</dbReference>
<dbReference type="SUPFAM" id="SSF57716">
    <property type="entry name" value="Glucocorticoid receptor-like (DNA-binding domain)"/>
    <property type="match status" value="1"/>
</dbReference>
<dbReference type="Gene3D" id="3.30.50.10">
    <property type="entry name" value="Erythroid Transcription Factor GATA-1, subunit A"/>
    <property type="match status" value="1"/>
</dbReference>
<dbReference type="PANTHER" id="PTHR47255:SF13">
    <property type="entry name" value="GATA-TYPE DOMAIN-CONTAINING PROTEIN"/>
    <property type="match status" value="1"/>
</dbReference>
<evidence type="ECO:0000313" key="10">
    <source>
        <dbReference type="EMBL" id="KAJ4837976.1"/>
    </source>
</evidence>
<keyword evidence="4" id="KW-0805">Transcription regulation</keyword>
<dbReference type="SMART" id="SM00401">
    <property type="entry name" value="ZnF_GATA"/>
    <property type="match status" value="1"/>
</dbReference>
<evidence type="ECO:0000256" key="6">
    <source>
        <dbReference type="ARBA" id="ARBA00023163"/>
    </source>
</evidence>
<evidence type="ECO:0000313" key="11">
    <source>
        <dbReference type="Proteomes" id="UP001141552"/>
    </source>
</evidence>
<feature type="compositionally biased region" description="Polar residues" evidence="8">
    <location>
        <begin position="40"/>
        <end position="51"/>
    </location>
</feature>
<dbReference type="Pfam" id="PF00320">
    <property type="entry name" value="GATA"/>
    <property type="match status" value="1"/>
</dbReference>
<dbReference type="GO" id="GO:0006355">
    <property type="term" value="P:regulation of DNA-templated transcription"/>
    <property type="evidence" value="ECO:0007669"/>
    <property type="project" value="InterPro"/>
</dbReference>
<dbReference type="InterPro" id="IPR013088">
    <property type="entry name" value="Znf_NHR/GATA"/>
</dbReference>
<dbReference type="GO" id="GO:0043565">
    <property type="term" value="F:sequence-specific DNA binding"/>
    <property type="evidence" value="ECO:0007669"/>
    <property type="project" value="InterPro"/>
</dbReference>
<evidence type="ECO:0000256" key="2">
    <source>
        <dbReference type="ARBA" id="ARBA00022771"/>
    </source>
</evidence>
<dbReference type="PANTHER" id="PTHR47255">
    <property type="entry name" value="GATA TRANSCRIPTION FACTOR 22-RELATED"/>
    <property type="match status" value="1"/>
</dbReference>
<keyword evidence="2 7" id="KW-0863">Zinc-finger</keyword>
<protein>
    <recommendedName>
        <fullName evidence="9">GATA-type domain-containing protein</fullName>
    </recommendedName>
</protein>
<name>A0A9Q0JCU9_9ROSI</name>
<keyword evidence="11" id="KW-1185">Reference proteome</keyword>
<dbReference type="PROSITE" id="PS00344">
    <property type="entry name" value="GATA_ZN_FINGER_1"/>
    <property type="match status" value="1"/>
</dbReference>
<evidence type="ECO:0000256" key="8">
    <source>
        <dbReference type="SAM" id="MobiDB-lite"/>
    </source>
</evidence>
<keyword evidence="6" id="KW-0804">Transcription</keyword>
<dbReference type="PROSITE" id="PS50114">
    <property type="entry name" value="GATA_ZN_FINGER_2"/>
    <property type="match status" value="1"/>
</dbReference>
<dbReference type="CDD" id="cd00202">
    <property type="entry name" value="ZnF_GATA"/>
    <property type="match status" value="1"/>
</dbReference>
<feature type="region of interest" description="Disordered" evidence="8">
    <location>
        <begin position="36"/>
        <end position="55"/>
    </location>
</feature>
<evidence type="ECO:0000256" key="5">
    <source>
        <dbReference type="ARBA" id="ARBA00023125"/>
    </source>
</evidence>
<evidence type="ECO:0000256" key="1">
    <source>
        <dbReference type="ARBA" id="ARBA00022723"/>
    </source>
</evidence>
<reference evidence="10" key="2">
    <citation type="journal article" date="2023" name="Plants (Basel)">
        <title>Annotation of the Turnera subulata (Passifloraceae) Draft Genome Reveals the S-Locus Evolved after the Divergence of Turneroideae from Passifloroideae in a Stepwise Manner.</title>
        <authorList>
            <person name="Henning P.M."/>
            <person name="Roalson E.H."/>
            <person name="Mir W."/>
            <person name="McCubbin A.G."/>
            <person name="Shore J.S."/>
        </authorList>
    </citation>
    <scope>NUCLEOTIDE SEQUENCE</scope>
    <source>
        <strain evidence="10">F60SS</strain>
    </source>
</reference>
<comment type="caution">
    <text evidence="10">The sequence shown here is derived from an EMBL/GenBank/DDBJ whole genome shotgun (WGS) entry which is preliminary data.</text>
</comment>
<accession>A0A9Q0JCU9</accession>
<evidence type="ECO:0000256" key="3">
    <source>
        <dbReference type="ARBA" id="ARBA00022833"/>
    </source>
</evidence>
<keyword evidence="1" id="KW-0479">Metal-binding</keyword>
<dbReference type="EMBL" id="JAKUCV010003697">
    <property type="protein sequence ID" value="KAJ4837976.1"/>
    <property type="molecule type" value="Genomic_DNA"/>
</dbReference>
<dbReference type="GO" id="GO:0008270">
    <property type="term" value="F:zinc ion binding"/>
    <property type="evidence" value="ECO:0007669"/>
    <property type="project" value="UniProtKB-KW"/>
</dbReference>
<dbReference type="AlphaFoldDB" id="A0A9Q0JCU9"/>
<keyword evidence="5" id="KW-0238">DNA-binding</keyword>
<gene>
    <name evidence="10" type="ORF">Tsubulata_037843</name>
</gene>
<keyword evidence="3" id="KW-0862">Zinc</keyword>
<sequence length="309" mass="33560">MTMSPLYLNPAPNSFPAEEQQLHLFLSPLQASSSSSSLSGPTLFNATQNQGGKELGLSHQSDDQFARYISCDRFSDHQKLFPPSPTLVNDSIQNLSSCKREDGDSEGSSTIDGSEKWMPSKMRLMQKMMVNSTSSCSSESEQKPLKFTLKFQDQRYHTNNLISSSNSNNNSTRVCSDCNTTTTPLWRSGPLGPKSLCNACGIRQRKARRAMAAAAAAAANGGTAVAMESCSSTKIKVHKEKKSRAGHVVAQCKKVGKPVPDTTQTPKKLCFKNLALSLSKNSALQRVLPQDVEEAAILLMELSCGFIQS</sequence>
<feature type="region of interest" description="Disordered" evidence="8">
    <location>
        <begin position="96"/>
        <end position="115"/>
    </location>
</feature>
<proteinExistence type="predicted"/>
<feature type="domain" description="GATA-type" evidence="9">
    <location>
        <begin position="169"/>
        <end position="205"/>
    </location>
</feature>
<dbReference type="InterPro" id="IPR052138">
    <property type="entry name" value="GATA_ZnFinger_Domain"/>
</dbReference>
<evidence type="ECO:0000259" key="9">
    <source>
        <dbReference type="PROSITE" id="PS50114"/>
    </source>
</evidence>
<evidence type="ECO:0000256" key="7">
    <source>
        <dbReference type="PROSITE-ProRule" id="PRU00094"/>
    </source>
</evidence>
<dbReference type="OrthoDB" id="2162994at2759"/>
<organism evidence="10 11">
    <name type="scientific">Turnera subulata</name>
    <dbReference type="NCBI Taxonomy" id="218843"/>
    <lineage>
        <taxon>Eukaryota</taxon>
        <taxon>Viridiplantae</taxon>
        <taxon>Streptophyta</taxon>
        <taxon>Embryophyta</taxon>
        <taxon>Tracheophyta</taxon>
        <taxon>Spermatophyta</taxon>
        <taxon>Magnoliopsida</taxon>
        <taxon>eudicotyledons</taxon>
        <taxon>Gunneridae</taxon>
        <taxon>Pentapetalae</taxon>
        <taxon>rosids</taxon>
        <taxon>fabids</taxon>
        <taxon>Malpighiales</taxon>
        <taxon>Passifloraceae</taxon>
        <taxon>Turnera</taxon>
    </lineage>
</organism>
<dbReference type="InterPro" id="IPR000679">
    <property type="entry name" value="Znf_GATA"/>
</dbReference>